<name>A0ABZ2V7I8_9RHOB</name>
<accession>A0ABZ2V7I8</accession>
<dbReference type="RefSeq" id="WP_341366653.1">
    <property type="nucleotide sequence ID" value="NZ_CP150951.2"/>
</dbReference>
<evidence type="ECO:0000256" key="3">
    <source>
        <dbReference type="ARBA" id="ARBA00022989"/>
    </source>
</evidence>
<sequence>MPDNNDLAKERTKWAEDRTIMANERTFSSWMGTGLGAVGVAIGLKAVFGAFEPTWAAKLVATIFLLAAIAIFWSACRQAHKTLTRLRERDVEATPSRSFVIFAATMTIATIGTGIILWSL</sequence>
<keyword evidence="8" id="KW-1185">Reference proteome</keyword>
<evidence type="ECO:0000259" key="6">
    <source>
        <dbReference type="Pfam" id="PF02656"/>
    </source>
</evidence>
<evidence type="ECO:0000313" key="7">
    <source>
        <dbReference type="EMBL" id="WZC48538.1"/>
    </source>
</evidence>
<feature type="domain" description="DUF202" evidence="6">
    <location>
        <begin position="18"/>
        <end position="83"/>
    </location>
</feature>
<feature type="transmembrane region" description="Helical" evidence="5">
    <location>
        <begin position="97"/>
        <end position="118"/>
    </location>
</feature>
<comment type="subcellular location">
    <subcellularLocation>
        <location evidence="1">Endomembrane system</location>
        <topology evidence="1">Multi-pass membrane protein</topology>
    </subcellularLocation>
</comment>
<proteinExistence type="predicted"/>
<feature type="transmembrane region" description="Helical" evidence="5">
    <location>
        <begin position="55"/>
        <end position="76"/>
    </location>
</feature>
<gene>
    <name evidence="7" type="ORF">AABB29_17055</name>
</gene>
<evidence type="ECO:0000256" key="2">
    <source>
        <dbReference type="ARBA" id="ARBA00022692"/>
    </source>
</evidence>
<evidence type="ECO:0000256" key="4">
    <source>
        <dbReference type="ARBA" id="ARBA00023136"/>
    </source>
</evidence>
<evidence type="ECO:0000256" key="1">
    <source>
        <dbReference type="ARBA" id="ARBA00004127"/>
    </source>
</evidence>
<dbReference type="Pfam" id="PF02656">
    <property type="entry name" value="DUF202"/>
    <property type="match status" value="1"/>
</dbReference>
<reference evidence="8" key="1">
    <citation type="submission" date="2024-04" db="EMBL/GenBank/DDBJ databases">
        <title>Phylogenomic analyses of a clade within the roseobacter group suggest taxonomic reassignments of species of the genera Aestuariivita, Citreicella, Loktanella, Nautella, Pelagibaca, Ruegeria, Thalassobius, Thiobacimonas and Tropicibacter, and the proposal o.</title>
        <authorList>
            <person name="Jeon C.O."/>
        </authorList>
    </citation>
    <scope>NUCLEOTIDE SEQUENCE [LARGE SCALE GENOMIC DNA]</scope>
    <source>
        <strain evidence="8">BS5-3</strain>
    </source>
</reference>
<keyword evidence="4 5" id="KW-0472">Membrane</keyword>
<keyword evidence="2 5" id="KW-0812">Transmembrane</keyword>
<keyword evidence="3 5" id="KW-1133">Transmembrane helix</keyword>
<dbReference type="EMBL" id="CP150951">
    <property type="protein sequence ID" value="WZC48538.1"/>
    <property type="molecule type" value="Genomic_DNA"/>
</dbReference>
<dbReference type="InterPro" id="IPR003807">
    <property type="entry name" value="DUF202"/>
</dbReference>
<evidence type="ECO:0000256" key="5">
    <source>
        <dbReference type="SAM" id="Phobius"/>
    </source>
</evidence>
<evidence type="ECO:0000313" key="8">
    <source>
        <dbReference type="Proteomes" id="UP001440612"/>
    </source>
</evidence>
<protein>
    <submittedName>
        <fullName evidence="7">YidH family protein</fullName>
    </submittedName>
</protein>
<dbReference type="Proteomes" id="UP001440612">
    <property type="component" value="Chromosome"/>
</dbReference>
<organism evidence="7 8">
    <name type="scientific">Yoonia phaeophyticola</name>
    <dbReference type="NCBI Taxonomy" id="3137369"/>
    <lineage>
        <taxon>Bacteria</taxon>
        <taxon>Pseudomonadati</taxon>
        <taxon>Pseudomonadota</taxon>
        <taxon>Alphaproteobacteria</taxon>
        <taxon>Rhodobacterales</taxon>
        <taxon>Paracoccaceae</taxon>
        <taxon>Yoonia</taxon>
    </lineage>
</organism>
<feature type="transmembrane region" description="Helical" evidence="5">
    <location>
        <begin position="27"/>
        <end position="49"/>
    </location>
</feature>